<dbReference type="InParanoid" id="G4ZX20"/>
<name>G4ZX20_PHYSP</name>
<dbReference type="AlphaFoldDB" id="G4ZX20"/>
<feature type="region of interest" description="Disordered" evidence="2">
    <location>
        <begin position="266"/>
        <end position="334"/>
    </location>
</feature>
<feature type="compositionally biased region" description="Polar residues" evidence="2">
    <location>
        <begin position="266"/>
        <end position="278"/>
    </location>
</feature>
<evidence type="ECO:0000256" key="1">
    <source>
        <dbReference type="SAM" id="Coils"/>
    </source>
</evidence>
<feature type="non-terminal residue" evidence="3">
    <location>
        <position position="1"/>
    </location>
</feature>
<dbReference type="SMR" id="G4ZX20"/>
<gene>
    <name evidence="3" type="ORF">PHYSODRAFT_518008</name>
</gene>
<dbReference type="OMA" id="GFRTNQN"/>
<feature type="compositionally biased region" description="Low complexity" evidence="2">
    <location>
        <begin position="419"/>
        <end position="437"/>
    </location>
</feature>
<reference evidence="3 4" key="1">
    <citation type="journal article" date="2006" name="Science">
        <title>Phytophthora genome sequences uncover evolutionary origins and mechanisms of pathogenesis.</title>
        <authorList>
            <person name="Tyler B.M."/>
            <person name="Tripathy S."/>
            <person name="Zhang X."/>
            <person name="Dehal P."/>
            <person name="Jiang R.H."/>
            <person name="Aerts A."/>
            <person name="Arredondo F.D."/>
            <person name="Baxter L."/>
            <person name="Bensasson D."/>
            <person name="Beynon J.L."/>
            <person name="Chapman J."/>
            <person name="Damasceno C.M."/>
            <person name="Dorrance A.E."/>
            <person name="Dou D."/>
            <person name="Dickerman A.W."/>
            <person name="Dubchak I.L."/>
            <person name="Garbelotto M."/>
            <person name="Gijzen M."/>
            <person name="Gordon S.G."/>
            <person name="Govers F."/>
            <person name="Grunwald N.J."/>
            <person name="Huang W."/>
            <person name="Ivors K.L."/>
            <person name="Jones R.W."/>
            <person name="Kamoun S."/>
            <person name="Krampis K."/>
            <person name="Lamour K.H."/>
            <person name="Lee M.K."/>
            <person name="McDonald W.H."/>
            <person name="Medina M."/>
            <person name="Meijer H.J."/>
            <person name="Nordberg E.K."/>
            <person name="Maclean D.J."/>
            <person name="Ospina-Giraldo M.D."/>
            <person name="Morris P.F."/>
            <person name="Phuntumart V."/>
            <person name="Putnam N.H."/>
            <person name="Rash S."/>
            <person name="Rose J.K."/>
            <person name="Sakihama Y."/>
            <person name="Salamov A.A."/>
            <person name="Savidor A."/>
            <person name="Scheuring C.F."/>
            <person name="Smith B.M."/>
            <person name="Sobral B.W."/>
            <person name="Terry A."/>
            <person name="Torto-Alalibo T.A."/>
            <person name="Win J."/>
            <person name="Xu Z."/>
            <person name="Zhang H."/>
            <person name="Grigoriev I.V."/>
            <person name="Rokhsar D.S."/>
            <person name="Boore J.L."/>
        </authorList>
    </citation>
    <scope>NUCLEOTIDE SEQUENCE [LARGE SCALE GENOMIC DNA]</scope>
    <source>
        <strain evidence="3 4">P6497</strain>
    </source>
</reference>
<evidence type="ECO:0000256" key="2">
    <source>
        <dbReference type="SAM" id="MobiDB-lite"/>
    </source>
</evidence>
<feature type="compositionally biased region" description="Low complexity" evidence="2">
    <location>
        <begin position="284"/>
        <end position="300"/>
    </location>
</feature>
<keyword evidence="4" id="KW-1185">Reference proteome</keyword>
<keyword evidence="1" id="KW-0175">Coiled coil</keyword>
<feature type="region of interest" description="Disordered" evidence="2">
    <location>
        <begin position="419"/>
        <end position="452"/>
    </location>
</feature>
<dbReference type="KEGG" id="psoj:PHYSODRAFT_518008"/>
<feature type="region of interest" description="Disordered" evidence="2">
    <location>
        <begin position="75"/>
        <end position="102"/>
    </location>
</feature>
<proteinExistence type="predicted"/>
<dbReference type="RefSeq" id="XP_009532823.1">
    <property type="nucleotide sequence ID" value="XM_009534528.1"/>
</dbReference>
<evidence type="ECO:0000313" key="3">
    <source>
        <dbReference type="EMBL" id="EGZ12490.1"/>
    </source>
</evidence>
<protein>
    <recommendedName>
        <fullName evidence="5">PDZ domain-containing protein</fullName>
    </recommendedName>
</protein>
<sequence>QSLSLPNLPPRSTCWLQVMESSSAPQDDGSAAMELARNLPALVSQLKALREEMERKSKLYDALLLNAADGLEPASGARATHTHTHAPGAGAPLDGSQNGMRGSIFTPFANAQLDPRASQMTLEDLSALDAALDDTHYSNTLQSRQSSMMMRRQQQQQQYRQVQRRAQHRPTYTYSAPMGRVGPDNYTVMWVSGECGISLRNFSRKDNKVGAQIAVLQHADGVTTGISNCRLGDQLVSINDERVDTLKFREIVDKLKTTRRPISLGFRTNANVQTSPRGASSPPGSFSNSTGGSRSSSFFSRRSKKNTMAADRHSVGGDRYSNSNSNGRVDEDESSDVVHEIMGQHEFGDIGVSQLTRSSSAGAVQSSTSTLSEDVEVWCREQEEMHSDIIVLLTETAMRCEKLQQENLDQLQNLMQLSAAESADSPRPSDRSSAASSYVATENVNKADDNQTNVLDVEAIAAATVASPTTSPRA</sequence>
<feature type="compositionally biased region" description="Polar residues" evidence="2">
    <location>
        <begin position="438"/>
        <end position="452"/>
    </location>
</feature>
<accession>G4ZX20</accession>
<dbReference type="GeneID" id="20660000"/>
<dbReference type="EMBL" id="JH159157">
    <property type="protein sequence ID" value="EGZ12490.1"/>
    <property type="molecule type" value="Genomic_DNA"/>
</dbReference>
<dbReference type="Proteomes" id="UP000002640">
    <property type="component" value="Unassembled WGS sequence"/>
</dbReference>
<evidence type="ECO:0008006" key="5">
    <source>
        <dbReference type="Google" id="ProtNLM"/>
    </source>
</evidence>
<evidence type="ECO:0000313" key="4">
    <source>
        <dbReference type="Proteomes" id="UP000002640"/>
    </source>
</evidence>
<organism evidence="3 4">
    <name type="scientific">Phytophthora sojae (strain P6497)</name>
    <name type="common">Soybean stem and root rot agent</name>
    <name type="synonym">Phytophthora megasperma f. sp. glycines</name>
    <dbReference type="NCBI Taxonomy" id="1094619"/>
    <lineage>
        <taxon>Eukaryota</taxon>
        <taxon>Sar</taxon>
        <taxon>Stramenopiles</taxon>
        <taxon>Oomycota</taxon>
        <taxon>Peronosporomycetes</taxon>
        <taxon>Peronosporales</taxon>
        <taxon>Peronosporaceae</taxon>
        <taxon>Phytophthora</taxon>
    </lineage>
</organism>
<feature type="coiled-coil region" evidence="1">
    <location>
        <begin position="32"/>
        <end position="66"/>
    </location>
</feature>